<evidence type="ECO:0000313" key="1">
    <source>
        <dbReference type="EMBL" id="MFC4357153.1"/>
    </source>
</evidence>
<dbReference type="AlphaFoldDB" id="A0ABD5P8W7"/>
<name>A0ABD5P8W7_9EURY</name>
<dbReference type="Proteomes" id="UP001595921">
    <property type="component" value="Unassembled WGS sequence"/>
</dbReference>
<keyword evidence="2" id="KW-1185">Reference proteome</keyword>
<protein>
    <submittedName>
        <fullName evidence="1">Uncharacterized protein</fullName>
    </submittedName>
</protein>
<organism evidence="1 2">
    <name type="scientific">Halobium salinum</name>
    <dbReference type="NCBI Taxonomy" id="1364940"/>
    <lineage>
        <taxon>Archaea</taxon>
        <taxon>Methanobacteriati</taxon>
        <taxon>Methanobacteriota</taxon>
        <taxon>Stenosarchaea group</taxon>
        <taxon>Halobacteria</taxon>
        <taxon>Halobacteriales</taxon>
        <taxon>Haloferacaceae</taxon>
        <taxon>Halobium</taxon>
    </lineage>
</organism>
<proteinExistence type="predicted"/>
<dbReference type="EMBL" id="JBHSDS010000003">
    <property type="protein sequence ID" value="MFC4357153.1"/>
    <property type="molecule type" value="Genomic_DNA"/>
</dbReference>
<evidence type="ECO:0000313" key="2">
    <source>
        <dbReference type="Proteomes" id="UP001595921"/>
    </source>
</evidence>
<comment type="caution">
    <text evidence="1">The sequence shown here is derived from an EMBL/GenBank/DDBJ whole genome shotgun (WGS) entry which is preliminary data.</text>
</comment>
<dbReference type="RefSeq" id="WP_267622546.1">
    <property type="nucleotide sequence ID" value="NZ_JAODIW010000006.1"/>
</dbReference>
<gene>
    <name evidence="1" type="ORF">ACFO0N_04215</name>
</gene>
<reference evidence="1 2" key="1">
    <citation type="journal article" date="2019" name="Int. J. Syst. Evol. Microbiol.">
        <title>The Global Catalogue of Microorganisms (GCM) 10K type strain sequencing project: providing services to taxonomists for standard genome sequencing and annotation.</title>
        <authorList>
            <consortium name="The Broad Institute Genomics Platform"/>
            <consortium name="The Broad Institute Genome Sequencing Center for Infectious Disease"/>
            <person name="Wu L."/>
            <person name="Ma J."/>
        </authorList>
    </citation>
    <scope>NUCLEOTIDE SEQUENCE [LARGE SCALE GENOMIC DNA]</scope>
    <source>
        <strain evidence="1 2">CGMCC 1.12553</strain>
    </source>
</reference>
<sequence length="307" mass="33581">MRLRTVGAVLGALLLVLAAAVGGLYLFVDWRIEDSYYSSYHYDVSLSTNETLENVTLYLPVPMENGTPLVANATLAADEPYPWLETRVNATHAASVVDTEQGPMLAVEAAELIAPERYAVHYFDEDGNLERWEVVDAENRPAASSTVRVRPFPTTYELSVSLTVDERIDTRDPVANAATLSPRGAAEAVACEGPSVSDVERCFAVRSLVYAEYEASDAAVVDLRVEFSGWNEYGFGLYNSYNEYDERFGAAYRGGQDGWLPLDGERRTGVGNYRDGSLFGSSETTNAARTRLFVTPAPTGEPCAPRS</sequence>
<accession>A0ABD5P8W7</accession>